<feature type="transmembrane region" description="Helical" evidence="6">
    <location>
        <begin position="375"/>
        <end position="394"/>
    </location>
</feature>
<keyword evidence="4 6" id="KW-1133">Transmembrane helix</keyword>
<reference evidence="7 8" key="1">
    <citation type="submission" date="2018-08" db="EMBL/GenBank/DDBJ databases">
        <title>Genome sequence of strict halophilic Halobacillus trueperi SS1 isolated from Lunsu, a salty water body of North West Himalayas.</title>
        <authorList>
            <person name="Gupta S."/>
            <person name="Sharma P."/>
            <person name="Dev K."/>
            <person name="Baumler D."/>
            <person name="Sourirajan A."/>
        </authorList>
    </citation>
    <scope>NUCLEOTIDE SEQUENCE [LARGE SCALE GENOMIC DNA]</scope>
    <source>
        <strain evidence="7 8">SS1</strain>
    </source>
</reference>
<dbReference type="InterPro" id="IPR050833">
    <property type="entry name" value="Poly_Biosynth_Transport"/>
</dbReference>
<keyword evidence="2" id="KW-1003">Cell membrane</keyword>
<dbReference type="PANTHER" id="PTHR30250">
    <property type="entry name" value="PST FAMILY PREDICTED COLANIC ACID TRANSPORTER"/>
    <property type="match status" value="1"/>
</dbReference>
<dbReference type="RefSeq" id="WP_147296266.1">
    <property type="nucleotide sequence ID" value="NZ_QTLC01000028.1"/>
</dbReference>
<evidence type="ECO:0000256" key="2">
    <source>
        <dbReference type="ARBA" id="ARBA00022475"/>
    </source>
</evidence>
<dbReference type="PANTHER" id="PTHR30250:SF11">
    <property type="entry name" value="O-ANTIGEN TRANSPORTER-RELATED"/>
    <property type="match status" value="1"/>
</dbReference>
<feature type="transmembrane region" description="Helical" evidence="6">
    <location>
        <begin position="105"/>
        <end position="123"/>
    </location>
</feature>
<comment type="caution">
    <text evidence="7">The sequence shown here is derived from an EMBL/GenBank/DDBJ whole genome shotgun (WGS) entry which is preliminary data.</text>
</comment>
<name>A0A3D8VQL9_9BACI</name>
<feature type="transmembrane region" description="Helical" evidence="6">
    <location>
        <begin position="12"/>
        <end position="29"/>
    </location>
</feature>
<evidence type="ECO:0000256" key="4">
    <source>
        <dbReference type="ARBA" id="ARBA00022989"/>
    </source>
</evidence>
<feature type="transmembrane region" description="Helical" evidence="6">
    <location>
        <begin position="74"/>
        <end position="99"/>
    </location>
</feature>
<feature type="transmembrane region" description="Helical" evidence="6">
    <location>
        <begin position="144"/>
        <end position="162"/>
    </location>
</feature>
<feature type="transmembrane region" description="Helical" evidence="6">
    <location>
        <begin position="35"/>
        <end position="53"/>
    </location>
</feature>
<evidence type="ECO:0000256" key="5">
    <source>
        <dbReference type="ARBA" id="ARBA00023136"/>
    </source>
</evidence>
<feature type="transmembrane region" description="Helical" evidence="6">
    <location>
        <begin position="346"/>
        <end position="369"/>
    </location>
</feature>
<feature type="transmembrane region" description="Helical" evidence="6">
    <location>
        <begin position="249"/>
        <end position="268"/>
    </location>
</feature>
<evidence type="ECO:0000256" key="1">
    <source>
        <dbReference type="ARBA" id="ARBA00004651"/>
    </source>
</evidence>
<feature type="transmembrane region" description="Helical" evidence="6">
    <location>
        <begin position="289"/>
        <end position="306"/>
    </location>
</feature>
<keyword evidence="5 6" id="KW-0472">Membrane</keyword>
<dbReference type="EMBL" id="QTLC01000028">
    <property type="protein sequence ID" value="RDY71696.1"/>
    <property type="molecule type" value="Genomic_DNA"/>
</dbReference>
<feature type="non-terminal residue" evidence="7">
    <location>
        <position position="400"/>
    </location>
</feature>
<feature type="transmembrane region" description="Helical" evidence="6">
    <location>
        <begin position="168"/>
        <end position="189"/>
    </location>
</feature>
<evidence type="ECO:0000313" key="8">
    <source>
        <dbReference type="Proteomes" id="UP000257032"/>
    </source>
</evidence>
<feature type="transmembrane region" description="Helical" evidence="6">
    <location>
        <begin position="318"/>
        <end position="334"/>
    </location>
</feature>
<feature type="transmembrane region" description="Helical" evidence="6">
    <location>
        <begin position="210"/>
        <end position="229"/>
    </location>
</feature>
<sequence length="400" mass="45798">MKIILQVLSFNTLSKGLTALITILLIRYIPSDEYAQYIFILSIISIVTQGLLSGINRIYLLNIEQKLVIHNEKYLASSFFGFQIIVVLTIALLGIPLYIMFNMGYYYLLIMFGVLSIGFIEYSKTIYQKKLMFMKLSIIEISRNILFLVGIVIVIFLVSINLNAFYILLLQIAAFFLVGLFALKGLIHFEGIFRLKEVWKIIREVIKGKHKYILIYFFILAFFAQLDVFMLKKLSTDFQLASYGSSFRYYSLLLLALGSVHTVIIPMIQKANSLNEIRNIYIKQIRLSFLFVPLVMLIILLSYWFIPIIDSGKYPEAPLIFTILAISSIISFVLSPHSNLLQRFEYYDFLPISVSVAFCINILLNSFFIPAYGGVGAAAATLISYAVQNSLIFYKSLRIQ</sequence>
<accession>A0A3D8VQL9</accession>
<keyword evidence="3 6" id="KW-0812">Transmembrane</keyword>
<dbReference type="AlphaFoldDB" id="A0A3D8VQL9"/>
<proteinExistence type="predicted"/>
<evidence type="ECO:0000256" key="3">
    <source>
        <dbReference type="ARBA" id="ARBA00022692"/>
    </source>
</evidence>
<gene>
    <name evidence="7" type="ORF">DXT76_06750</name>
</gene>
<protein>
    <submittedName>
        <fullName evidence="7">Uncharacterized protein</fullName>
    </submittedName>
</protein>
<organism evidence="7 8">
    <name type="scientific">Halobacillus trueperi</name>
    <dbReference type="NCBI Taxonomy" id="156205"/>
    <lineage>
        <taxon>Bacteria</taxon>
        <taxon>Bacillati</taxon>
        <taxon>Bacillota</taxon>
        <taxon>Bacilli</taxon>
        <taxon>Bacillales</taxon>
        <taxon>Bacillaceae</taxon>
        <taxon>Halobacillus</taxon>
    </lineage>
</organism>
<evidence type="ECO:0000313" key="7">
    <source>
        <dbReference type="EMBL" id="RDY71696.1"/>
    </source>
</evidence>
<comment type="subcellular location">
    <subcellularLocation>
        <location evidence="1">Cell membrane</location>
        <topology evidence="1">Multi-pass membrane protein</topology>
    </subcellularLocation>
</comment>
<evidence type="ECO:0000256" key="6">
    <source>
        <dbReference type="SAM" id="Phobius"/>
    </source>
</evidence>
<dbReference type="Proteomes" id="UP000257032">
    <property type="component" value="Unassembled WGS sequence"/>
</dbReference>
<dbReference type="GO" id="GO:0005886">
    <property type="term" value="C:plasma membrane"/>
    <property type="evidence" value="ECO:0007669"/>
    <property type="project" value="UniProtKB-SubCell"/>
</dbReference>